<evidence type="ECO:0000256" key="1">
    <source>
        <dbReference type="ARBA" id="ARBA00009091"/>
    </source>
</evidence>
<accession>A0A402CP71</accession>
<dbReference type="Proteomes" id="UP000287394">
    <property type="component" value="Chromosome"/>
</dbReference>
<dbReference type="InterPro" id="IPR005632">
    <property type="entry name" value="Chaperone_Skp"/>
</dbReference>
<evidence type="ECO:0000256" key="2">
    <source>
        <dbReference type="ARBA" id="ARBA00022729"/>
    </source>
</evidence>
<organism evidence="3 4">
    <name type="scientific">Capsulimonas corticalis</name>
    <dbReference type="NCBI Taxonomy" id="2219043"/>
    <lineage>
        <taxon>Bacteria</taxon>
        <taxon>Bacillati</taxon>
        <taxon>Armatimonadota</taxon>
        <taxon>Armatimonadia</taxon>
        <taxon>Capsulimonadales</taxon>
        <taxon>Capsulimonadaceae</taxon>
        <taxon>Capsulimonas</taxon>
    </lineage>
</organism>
<dbReference type="SUPFAM" id="SSF111384">
    <property type="entry name" value="OmpH-like"/>
    <property type="match status" value="1"/>
</dbReference>
<dbReference type="InterPro" id="IPR024930">
    <property type="entry name" value="Skp_dom_sf"/>
</dbReference>
<dbReference type="PANTHER" id="PTHR35089:SF1">
    <property type="entry name" value="CHAPERONE PROTEIN SKP"/>
    <property type="match status" value="1"/>
</dbReference>
<dbReference type="PANTHER" id="PTHR35089">
    <property type="entry name" value="CHAPERONE PROTEIN SKP"/>
    <property type="match status" value="1"/>
</dbReference>
<reference evidence="3 4" key="1">
    <citation type="journal article" date="2019" name="Int. J. Syst. Evol. Microbiol.">
        <title>Capsulimonas corticalis gen. nov., sp. nov., an aerobic capsulated bacterium, of a novel bacterial order, Capsulimonadales ord. nov., of the class Armatimonadia of the phylum Armatimonadetes.</title>
        <authorList>
            <person name="Li J."/>
            <person name="Kudo C."/>
            <person name="Tonouchi A."/>
        </authorList>
    </citation>
    <scope>NUCLEOTIDE SEQUENCE [LARGE SCALE GENOMIC DNA]</scope>
    <source>
        <strain evidence="3 4">AX-7</strain>
    </source>
</reference>
<dbReference type="SMART" id="SM00935">
    <property type="entry name" value="OmpH"/>
    <property type="match status" value="1"/>
</dbReference>
<name>A0A402CP71_9BACT</name>
<comment type="similarity">
    <text evidence="1">Belongs to the Skp family.</text>
</comment>
<evidence type="ECO:0000313" key="4">
    <source>
        <dbReference type="Proteomes" id="UP000287394"/>
    </source>
</evidence>
<dbReference type="GO" id="GO:0051082">
    <property type="term" value="F:unfolded protein binding"/>
    <property type="evidence" value="ECO:0007669"/>
    <property type="project" value="InterPro"/>
</dbReference>
<protein>
    <submittedName>
        <fullName evidence="3">Uncharacterized protein</fullName>
    </submittedName>
</protein>
<keyword evidence="2" id="KW-0732">Signal</keyword>
<dbReference type="Gene3D" id="3.30.910.20">
    <property type="entry name" value="Skp domain"/>
    <property type="match status" value="1"/>
</dbReference>
<dbReference type="KEGG" id="ccot:CCAX7_51130"/>
<dbReference type="AlphaFoldDB" id="A0A402CP71"/>
<gene>
    <name evidence="3" type="ORF">CCAX7_51130</name>
</gene>
<dbReference type="GO" id="GO:0050821">
    <property type="term" value="P:protein stabilization"/>
    <property type="evidence" value="ECO:0007669"/>
    <property type="project" value="TreeGrafter"/>
</dbReference>
<sequence length="220" mass="23642">MKTLSTSYFRRSFASAAIALTLVGAPVLGGVRAACAADATVSFGSVDLQKIQAGYTKRADLERSIQDINVRLSNQLKTQSASDMLNLPQQQELQTLLSKAAPTDADKARITALQAQSSKDAADLRALQQKADATADDKARLSALTAQQTQARQVLQQLSESYSDQFKTEADKINAQFTETVKQAIAAVAKEKGLAVVFDSAVAVYTSNDISDEVIKRLNK</sequence>
<evidence type="ECO:0000313" key="3">
    <source>
        <dbReference type="EMBL" id="BDI33062.1"/>
    </source>
</evidence>
<dbReference type="Pfam" id="PF03938">
    <property type="entry name" value="OmpH"/>
    <property type="match status" value="1"/>
</dbReference>
<dbReference type="RefSeq" id="WP_119319268.1">
    <property type="nucleotide sequence ID" value="NZ_AP025739.1"/>
</dbReference>
<keyword evidence="4" id="KW-1185">Reference proteome</keyword>
<dbReference type="GO" id="GO:0005829">
    <property type="term" value="C:cytosol"/>
    <property type="evidence" value="ECO:0007669"/>
    <property type="project" value="TreeGrafter"/>
</dbReference>
<proteinExistence type="inferred from homology"/>
<dbReference type="EMBL" id="AP025739">
    <property type="protein sequence ID" value="BDI33062.1"/>
    <property type="molecule type" value="Genomic_DNA"/>
</dbReference>